<comment type="caution">
    <text evidence="1">The sequence shown here is derived from an EMBL/GenBank/DDBJ whole genome shotgun (WGS) entry which is preliminary data.</text>
</comment>
<gene>
    <name evidence="1" type="ORF">JDV75_09550</name>
</gene>
<name>A0A934I0I8_9CORY</name>
<organism evidence="1 2">
    <name type="scientific">Corynebacterium meridianum</name>
    <dbReference type="NCBI Taxonomy" id="2765363"/>
    <lineage>
        <taxon>Bacteria</taxon>
        <taxon>Bacillati</taxon>
        <taxon>Actinomycetota</taxon>
        <taxon>Actinomycetes</taxon>
        <taxon>Mycobacteriales</taxon>
        <taxon>Corynebacteriaceae</taxon>
        <taxon>Corynebacterium</taxon>
    </lineage>
</organism>
<dbReference type="Proteomes" id="UP000645966">
    <property type="component" value="Unassembled WGS sequence"/>
</dbReference>
<accession>A0A934I0I8</accession>
<dbReference type="EMBL" id="JAEIOS010000013">
    <property type="protein sequence ID" value="MBI8989997.1"/>
    <property type="molecule type" value="Genomic_DNA"/>
</dbReference>
<evidence type="ECO:0000313" key="2">
    <source>
        <dbReference type="Proteomes" id="UP000645966"/>
    </source>
</evidence>
<dbReference type="AlphaFoldDB" id="A0A934I0I8"/>
<reference evidence="1" key="1">
    <citation type="submission" date="2020-12" db="EMBL/GenBank/DDBJ databases">
        <title>Genome public.</title>
        <authorList>
            <person name="Sun Q."/>
        </authorList>
    </citation>
    <scope>NUCLEOTIDE SEQUENCE</scope>
    <source>
        <strain evidence="1">CCM 8863</strain>
    </source>
</reference>
<sequence>MSLLHVSATSPFRSIANRVLNWLRPVPAPVPAPLTVLAEPVRVRELLKEDDDIFVWYLIDAGMTPATREDVELAWVILHGLRPSEETVSHLRDEVLEPLGLNAG</sequence>
<dbReference type="RefSeq" id="WP_198738996.1">
    <property type="nucleotide sequence ID" value="NZ_JAEIOS010000013.1"/>
</dbReference>
<protein>
    <submittedName>
        <fullName evidence="1">Uncharacterized protein</fullName>
    </submittedName>
</protein>
<evidence type="ECO:0000313" key="1">
    <source>
        <dbReference type="EMBL" id="MBI8989997.1"/>
    </source>
</evidence>
<proteinExistence type="predicted"/>
<keyword evidence="2" id="KW-1185">Reference proteome</keyword>